<dbReference type="Pfam" id="PF00098">
    <property type="entry name" value="zf-CCHC"/>
    <property type="match status" value="1"/>
</dbReference>
<dbReference type="GO" id="GO:0003964">
    <property type="term" value="F:RNA-directed DNA polymerase activity"/>
    <property type="evidence" value="ECO:0007669"/>
    <property type="project" value="UniProtKB-KW"/>
</dbReference>
<dbReference type="InterPro" id="IPR012337">
    <property type="entry name" value="RNaseH-like_sf"/>
</dbReference>
<keyword evidence="13" id="KW-0239">DNA-directed DNA polymerase</keyword>
<evidence type="ECO:0000256" key="6">
    <source>
        <dbReference type="ARBA" id="ARBA00022723"/>
    </source>
</evidence>
<dbReference type="InterPro" id="IPR005162">
    <property type="entry name" value="Retrotrans_gag_dom"/>
</dbReference>
<dbReference type="GO" id="GO:0015074">
    <property type="term" value="P:DNA integration"/>
    <property type="evidence" value="ECO:0007669"/>
    <property type="project" value="UniProtKB-KW"/>
</dbReference>
<dbReference type="Gene3D" id="2.40.70.10">
    <property type="entry name" value="Acid Proteases"/>
    <property type="match status" value="1"/>
</dbReference>
<evidence type="ECO:0000256" key="17">
    <source>
        <dbReference type="SAM" id="MobiDB-lite"/>
    </source>
</evidence>
<dbReference type="Gene3D" id="3.10.10.10">
    <property type="entry name" value="HIV Type 1 Reverse Transcriptase, subunit A, domain 1"/>
    <property type="match status" value="1"/>
</dbReference>
<keyword evidence="2" id="KW-0645">Protease</keyword>
<feature type="domain" description="CCHC-type" evidence="18">
    <location>
        <begin position="348"/>
        <end position="362"/>
    </location>
</feature>
<keyword evidence="6" id="KW-0479">Metal-binding</keyword>
<dbReference type="Proteomes" id="UP000215914">
    <property type="component" value="Chromosome 10"/>
</dbReference>
<evidence type="ECO:0000256" key="10">
    <source>
        <dbReference type="ARBA" id="ARBA00022842"/>
    </source>
</evidence>
<evidence type="ECO:0000256" key="2">
    <source>
        <dbReference type="ARBA" id="ARBA00022670"/>
    </source>
</evidence>
<dbReference type="CDD" id="cd00303">
    <property type="entry name" value="retropepsin_like"/>
    <property type="match status" value="1"/>
</dbReference>
<dbReference type="InterPro" id="IPR043502">
    <property type="entry name" value="DNA/RNA_pol_sf"/>
</dbReference>
<dbReference type="GO" id="GO:0004519">
    <property type="term" value="F:endonuclease activity"/>
    <property type="evidence" value="ECO:0007669"/>
    <property type="project" value="UniProtKB-KW"/>
</dbReference>
<evidence type="ECO:0000256" key="9">
    <source>
        <dbReference type="ARBA" id="ARBA00022801"/>
    </source>
</evidence>
<dbReference type="Pfam" id="PF03732">
    <property type="entry name" value="Retrotrans_gag"/>
    <property type="match status" value="1"/>
</dbReference>
<feature type="compositionally biased region" description="Low complexity" evidence="17">
    <location>
        <begin position="304"/>
        <end position="325"/>
    </location>
</feature>
<dbReference type="PANTHER" id="PTHR37984:SF5">
    <property type="entry name" value="PROTEIN NYNRIN-LIKE"/>
    <property type="match status" value="1"/>
</dbReference>
<dbReference type="InterPro" id="IPR056924">
    <property type="entry name" value="SH3_Tf2-1"/>
</dbReference>
<evidence type="ECO:0000256" key="3">
    <source>
        <dbReference type="ARBA" id="ARBA00022679"/>
    </source>
</evidence>
<evidence type="ECO:0000259" key="20">
    <source>
        <dbReference type="PROSITE" id="PS50994"/>
    </source>
</evidence>
<dbReference type="EC" id="2.7.7.49" evidence="1"/>
<dbReference type="GO" id="GO:0008270">
    <property type="term" value="F:zinc ion binding"/>
    <property type="evidence" value="ECO:0007669"/>
    <property type="project" value="UniProtKB-KW"/>
</dbReference>
<dbReference type="Gene3D" id="1.10.340.70">
    <property type="match status" value="1"/>
</dbReference>
<gene>
    <name evidence="21" type="ORF">HannXRQ_Chr10g0319971</name>
</gene>
<dbReference type="Gene3D" id="3.30.70.270">
    <property type="match status" value="2"/>
</dbReference>
<dbReference type="InterPro" id="IPR000477">
    <property type="entry name" value="RT_dom"/>
</dbReference>
<keyword evidence="9" id="KW-0378">Hydrolase</keyword>
<keyword evidence="3" id="KW-0808">Transferase</keyword>
<keyword evidence="12 21" id="KW-0695">RNA-directed DNA polymerase</keyword>
<evidence type="ECO:0000256" key="5">
    <source>
        <dbReference type="ARBA" id="ARBA00022722"/>
    </source>
</evidence>
<dbReference type="Pfam" id="PF17917">
    <property type="entry name" value="RT_RNaseH"/>
    <property type="match status" value="1"/>
</dbReference>
<keyword evidence="11" id="KW-0229">DNA integration</keyword>
<keyword evidence="10" id="KW-0460">Magnesium</keyword>
<name>A0A251TS30_HELAN</name>
<evidence type="ECO:0000256" key="11">
    <source>
        <dbReference type="ARBA" id="ARBA00022908"/>
    </source>
</evidence>
<keyword evidence="7" id="KW-0064">Aspartyl protease</keyword>
<feature type="region of interest" description="Disordered" evidence="17">
    <location>
        <begin position="408"/>
        <end position="436"/>
    </location>
</feature>
<feature type="compositionally biased region" description="Low complexity" evidence="17">
    <location>
        <begin position="264"/>
        <end position="277"/>
    </location>
</feature>
<evidence type="ECO:0000256" key="4">
    <source>
        <dbReference type="ARBA" id="ARBA00022695"/>
    </source>
</evidence>
<keyword evidence="5" id="KW-0540">Nuclease</keyword>
<keyword evidence="16" id="KW-0863">Zinc-finger</keyword>
<evidence type="ECO:0000256" key="14">
    <source>
        <dbReference type="ARBA" id="ARBA00023125"/>
    </source>
</evidence>
<evidence type="ECO:0000259" key="18">
    <source>
        <dbReference type="PROSITE" id="PS50158"/>
    </source>
</evidence>
<feature type="domain" description="CCHC-type" evidence="18">
    <location>
        <begin position="394"/>
        <end position="409"/>
    </location>
</feature>
<feature type="region of interest" description="Disordered" evidence="17">
    <location>
        <begin position="360"/>
        <end position="387"/>
    </location>
</feature>
<keyword evidence="15" id="KW-0233">DNA recombination</keyword>
<keyword evidence="4" id="KW-0548">Nucleotidyltransferase</keyword>
<evidence type="ECO:0000256" key="13">
    <source>
        <dbReference type="ARBA" id="ARBA00022932"/>
    </source>
</evidence>
<evidence type="ECO:0000259" key="19">
    <source>
        <dbReference type="PROSITE" id="PS50878"/>
    </source>
</evidence>
<feature type="region of interest" description="Disordered" evidence="17">
    <location>
        <begin position="254"/>
        <end position="326"/>
    </location>
</feature>
<evidence type="ECO:0000313" key="21">
    <source>
        <dbReference type="EMBL" id="OTG13392.1"/>
    </source>
</evidence>
<dbReference type="GO" id="GO:0006310">
    <property type="term" value="P:DNA recombination"/>
    <property type="evidence" value="ECO:0007669"/>
    <property type="project" value="UniProtKB-KW"/>
</dbReference>
<proteinExistence type="predicted"/>
<feature type="domain" description="Reverse transcriptase" evidence="19">
    <location>
        <begin position="678"/>
        <end position="857"/>
    </location>
</feature>
<keyword evidence="22" id="KW-1185">Reference proteome</keyword>
<dbReference type="InterPro" id="IPR001969">
    <property type="entry name" value="Aspartic_peptidase_AS"/>
</dbReference>
<protein>
    <recommendedName>
        <fullName evidence="1">RNA-directed DNA polymerase</fullName>
        <ecNumber evidence="1">2.7.7.49</ecNumber>
    </recommendedName>
</protein>
<feature type="compositionally biased region" description="Low complexity" evidence="17">
    <location>
        <begin position="411"/>
        <end position="429"/>
    </location>
</feature>
<dbReference type="InterPro" id="IPR036397">
    <property type="entry name" value="RNaseH_sf"/>
</dbReference>
<dbReference type="InterPro" id="IPR001878">
    <property type="entry name" value="Znf_CCHC"/>
</dbReference>
<dbReference type="CDD" id="cd09274">
    <property type="entry name" value="RNase_HI_RT_Ty3"/>
    <property type="match status" value="1"/>
</dbReference>
<dbReference type="SUPFAM" id="SSF50630">
    <property type="entry name" value="Acid proteases"/>
    <property type="match status" value="1"/>
</dbReference>
<dbReference type="Pfam" id="PF08284">
    <property type="entry name" value="RVP_2"/>
    <property type="match status" value="1"/>
</dbReference>
<evidence type="ECO:0000256" key="7">
    <source>
        <dbReference type="ARBA" id="ARBA00022750"/>
    </source>
</evidence>
<dbReference type="Pfam" id="PF24626">
    <property type="entry name" value="SH3_Tf2-1"/>
    <property type="match status" value="1"/>
</dbReference>
<evidence type="ECO:0000313" key="22">
    <source>
        <dbReference type="Proteomes" id="UP000215914"/>
    </source>
</evidence>
<dbReference type="SUPFAM" id="SSF53098">
    <property type="entry name" value="Ribonuclease H-like"/>
    <property type="match status" value="1"/>
</dbReference>
<organism evidence="21 22">
    <name type="scientific">Helianthus annuus</name>
    <name type="common">Common sunflower</name>
    <dbReference type="NCBI Taxonomy" id="4232"/>
    <lineage>
        <taxon>Eukaryota</taxon>
        <taxon>Viridiplantae</taxon>
        <taxon>Streptophyta</taxon>
        <taxon>Embryophyta</taxon>
        <taxon>Tracheophyta</taxon>
        <taxon>Spermatophyta</taxon>
        <taxon>Magnoliopsida</taxon>
        <taxon>eudicotyledons</taxon>
        <taxon>Gunneridae</taxon>
        <taxon>Pentapetalae</taxon>
        <taxon>asterids</taxon>
        <taxon>campanulids</taxon>
        <taxon>Asterales</taxon>
        <taxon>Asteraceae</taxon>
        <taxon>Asteroideae</taxon>
        <taxon>Heliantheae alliance</taxon>
        <taxon>Heliantheae</taxon>
        <taxon>Helianthus</taxon>
    </lineage>
</organism>
<dbReference type="FunFam" id="3.30.70.270:FF:000026">
    <property type="entry name" value="Transposon Ty3-G Gag-Pol polyprotein"/>
    <property type="match status" value="1"/>
</dbReference>
<feature type="domain" description="Integrase catalytic" evidence="20">
    <location>
        <begin position="1199"/>
        <end position="1362"/>
    </location>
</feature>
<reference evidence="22" key="1">
    <citation type="journal article" date="2017" name="Nature">
        <title>The sunflower genome provides insights into oil metabolism, flowering and Asterid evolution.</title>
        <authorList>
            <person name="Badouin H."/>
            <person name="Gouzy J."/>
            <person name="Grassa C.J."/>
            <person name="Murat F."/>
            <person name="Staton S.E."/>
            <person name="Cottret L."/>
            <person name="Lelandais-Briere C."/>
            <person name="Owens G.L."/>
            <person name="Carrere S."/>
            <person name="Mayjonade B."/>
            <person name="Legrand L."/>
            <person name="Gill N."/>
            <person name="Kane N.C."/>
            <person name="Bowers J.E."/>
            <person name="Hubner S."/>
            <person name="Bellec A."/>
            <person name="Berard A."/>
            <person name="Berges H."/>
            <person name="Blanchet N."/>
            <person name="Boniface M.C."/>
            <person name="Brunel D."/>
            <person name="Catrice O."/>
            <person name="Chaidir N."/>
            <person name="Claudel C."/>
            <person name="Donnadieu C."/>
            <person name="Faraut T."/>
            <person name="Fievet G."/>
            <person name="Helmstetter N."/>
            <person name="King M."/>
            <person name="Knapp S.J."/>
            <person name="Lai Z."/>
            <person name="Le Paslier M.C."/>
            <person name="Lippi Y."/>
            <person name="Lorenzon L."/>
            <person name="Mandel J.R."/>
            <person name="Marage G."/>
            <person name="Marchand G."/>
            <person name="Marquand E."/>
            <person name="Bret-Mestries E."/>
            <person name="Morien E."/>
            <person name="Nambeesan S."/>
            <person name="Nguyen T."/>
            <person name="Pegot-Espagnet P."/>
            <person name="Pouilly N."/>
            <person name="Raftis F."/>
            <person name="Sallet E."/>
            <person name="Schiex T."/>
            <person name="Thomas J."/>
            <person name="Vandecasteele C."/>
            <person name="Vares D."/>
            <person name="Vear F."/>
            <person name="Vautrin S."/>
            <person name="Crespi M."/>
            <person name="Mangin B."/>
            <person name="Burke J.M."/>
            <person name="Salse J."/>
            <person name="Munos S."/>
            <person name="Vincourt P."/>
            <person name="Rieseberg L.H."/>
            <person name="Langlade N.B."/>
        </authorList>
    </citation>
    <scope>NUCLEOTIDE SEQUENCE [LARGE SCALE GENOMIC DNA]</scope>
    <source>
        <strain evidence="22">cv. SF193</strain>
    </source>
</reference>
<dbReference type="PROSITE" id="PS50158">
    <property type="entry name" value="ZF_CCHC"/>
    <property type="match status" value="2"/>
</dbReference>
<keyword evidence="14" id="KW-0238">DNA-binding</keyword>
<dbReference type="PROSITE" id="PS00141">
    <property type="entry name" value="ASP_PROTEASE"/>
    <property type="match status" value="1"/>
</dbReference>
<dbReference type="InterPro" id="IPR041373">
    <property type="entry name" value="RT_RNaseH"/>
</dbReference>
<evidence type="ECO:0000256" key="1">
    <source>
        <dbReference type="ARBA" id="ARBA00012493"/>
    </source>
</evidence>
<dbReference type="Gene3D" id="3.30.420.10">
    <property type="entry name" value="Ribonuclease H-like superfamily/Ribonuclease H"/>
    <property type="match status" value="2"/>
</dbReference>
<dbReference type="SUPFAM" id="SSF56672">
    <property type="entry name" value="DNA/RNA polymerases"/>
    <property type="match status" value="1"/>
</dbReference>
<dbReference type="InterPro" id="IPR001584">
    <property type="entry name" value="Integrase_cat-core"/>
</dbReference>
<dbReference type="InterPro" id="IPR050951">
    <property type="entry name" value="Retrovirus_Pol_polyprotein"/>
</dbReference>
<evidence type="ECO:0000256" key="15">
    <source>
        <dbReference type="ARBA" id="ARBA00023172"/>
    </source>
</evidence>
<dbReference type="FunFam" id="3.10.10.10:FF:000007">
    <property type="entry name" value="Retrovirus-related Pol polyprotein from transposon 17.6-like Protein"/>
    <property type="match status" value="1"/>
</dbReference>
<evidence type="ECO:0000256" key="16">
    <source>
        <dbReference type="PROSITE-ProRule" id="PRU00047"/>
    </source>
</evidence>
<dbReference type="GO" id="GO:0003887">
    <property type="term" value="F:DNA-directed DNA polymerase activity"/>
    <property type="evidence" value="ECO:0007669"/>
    <property type="project" value="UniProtKB-KW"/>
</dbReference>
<dbReference type="SUPFAM" id="SSF57756">
    <property type="entry name" value="Retrovirus zinc finger-like domains"/>
    <property type="match status" value="1"/>
</dbReference>
<keyword evidence="16" id="KW-0862">Zinc</keyword>
<evidence type="ECO:0000256" key="12">
    <source>
        <dbReference type="ARBA" id="ARBA00022918"/>
    </source>
</evidence>
<dbReference type="SMART" id="SM00343">
    <property type="entry name" value="ZnF_C2HC"/>
    <property type="match status" value="2"/>
</dbReference>
<sequence>MSGRGGGRGGGRGHIAMTQAELTNLINTRVAEALAAYQAGTICANYSLSLCRILESYLCVVRSFVLGQPANQNHPPAPPVCTFKMFMDCKPQTFSGTEGAVGLLRWFEKAEAVFAMCNCPAGDRVKYATGTLEDGALTWWNAQVQMLGIEMANATTWDDFKELMREEYCPRDEIQKLENEYYNLKMEGSEIEAYTRRSNDLATLCPNLSRPPPRRIELYLKGLAPAVKGYVTAANLGNLPRIVRFAHKITDQEVERNNLPPRVSATTSTATATTPASDNKRKWNDTDKATSAGQSQKRSDNNHNRSFSQSSSVNQGQGSNQNQGSYVGKKPQCNKCGYHHYGQCLRTCRRCEKVGHEAKDCRAPQPKQQQQQSQQHQRQQKQQPQQNQGVKKVCFQCGDEGHFKRDCPQLNQNANNNNAGNNNNRNNNNGGNGGNGAHGRVFTIGAGEARNDGNVVTGTFSINDIFASVLFDSGADFSYVSLEFSSRLGLSPTPLVTNHIVELANGKSIEASHVLFGCKLDLMGQVFDIDLLPVTLGSFDVVVGMDWLSKHQAEIICKEKIMRIPLPSRESLSVQGHHSGAIVGIISAMKARKCLRKGYPALLALVTDSQSDERKIEDLPVVREFPDVFPEELTGLPPHRQVEFQIDLALGAAPIACAPYRLTPGELQELSNQLQELLDRGFIQPSSSPWGAPVLFVKKKDGSFQMCIDYRELNKVTVKNRYPLPRIDDLFDQLQGSSFYSKIDLRSGYHQVRVREEDVPKTAFRTWYGHYEFLVMPFGMTNAPAVFMDLMNRVCKPYLDDFVIVFIDDILIYSKSEEDHERHLRLILELLRNEQLYAKFSKCDFWIREVHFLGHIVNEKGIHVDPAKIDAIRNWAAPKNPSEVRQFLGLAGYYRRFIQDFSKITQPLTSLTQKNVVYSWGAKQEDAFQLLKQKLCSAPILSLPEGTEDFVVYCDASIQGLGCVLMQRGKVIAYASRQLKVHEKNYTTHDLELGAVVFALKIWRHYLYGTKCTIYTDHRSLQHIFDQKDLNMWQWRWIELLNDYECAIKYHPGKANVVADALSRKEAKPKRVRALQLTIHSNLPDKIRTAQTEALKEENIESEGLRGKKKQLEHKSDDIHYFMERVWIPLYGDLRELVMDEAHKSRYSIHPGSDKMYQDLKVLYWWPNMKAIIATYVSKCLTCAKVKVEYQKPSGLLQQPKIPMWKWEQIAMDFVTGLPRTQAGNDTIWVIVDCLTKSAHFLAIKETDKFSQLAAVYLKEVVSRHGVPTSIISDRDPRFTSELWQSMHKSFGSQLDMSTAYHPQTNGQSERTIQTLEDMLRACVIDFGKSWEKHLPLIEFSYNNSYHTSIQAAPIEALYGRKCRSPLCWAEVGDSQITGPELILETSEMIVQIRNLMAAARDRQKSYADKRRKPLEFEVNDRVMLKVSPWKGVVRFGKCGKLNPRYVGPFKILERISKVAYKLELPAELGNVHDVFHVS</sequence>
<dbReference type="InterPro" id="IPR021109">
    <property type="entry name" value="Peptidase_aspartic_dom_sf"/>
</dbReference>
<dbReference type="InterPro" id="IPR043128">
    <property type="entry name" value="Rev_trsase/Diguanyl_cyclase"/>
</dbReference>
<dbReference type="PROSITE" id="PS50878">
    <property type="entry name" value="RT_POL"/>
    <property type="match status" value="1"/>
</dbReference>
<feature type="compositionally biased region" description="Basic and acidic residues" evidence="17">
    <location>
        <begin position="278"/>
        <end position="288"/>
    </location>
</feature>
<feature type="compositionally biased region" description="Low complexity" evidence="17">
    <location>
        <begin position="364"/>
        <end position="387"/>
    </location>
</feature>
<dbReference type="InterPro" id="IPR036875">
    <property type="entry name" value="Znf_CCHC_sf"/>
</dbReference>
<dbReference type="EMBL" id="CM007899">
    <property type="protein sequence ID" value="OTG13392.1"/>
    <property type="molecule type" value="Genomic_DNA"/>
</dbReference>
<dbReference type="PROSITE" id="PS50994">
    <property type="entry name" value="INTEGRASE"/>
    <property type="match status" value="1"/>
</dbReference>
<dbReference type="Pfam" id="PF00078">
    <property type="entry name" value="RVT_1"/>
    <property type="match status" value="1"/>
</dbReference>
<dbReference type="Gene3D" id="4.10.60.10">
    <property type="entry name" value="Zinc finger, CCHC-type"/>
    <property type="match status" value="1"/>
</dbReference>
<dbReference type="CDD" id="cd01647">
    <property type="entry name" value="RT_LTR"/>
    <property type="match status" value="1"/>
</dbReference>
<dbReference type="PANTHER" id="PTHR37984">
    <property type="entry name" value="PROTEIN CBG26694"/>
    <property type="match status" value="1"/>
</dbReference>
<dbReference type="InParanoid" id="A0A251TS30"/>
<keyword evidence="8" id="KW-0255">Endonuclease</keyword>
<evidence type="ECO:0000256" key="8">
    <source>
        <dbReference type="ARBA" id="ARBA00022759"/>
    </source>
</evidence>
<dbReference type="FunFam" id="3.10.20.370:FF:000001">
    <property type="entry name" value="Retrovirus-related Pol polyprotein from transposon 17.6-like protein"/>
    <property type="match status" value="1"/>
</dbReference>
<dbReference type="InterPro" id="IPR041588">
    <property type="entry name" value="Integrase_H2C2"/>
</dbReference>
<dbReference type="Pfam" id="PF17921">
    <property type="entry name" value="Integrase_H2C2"/>
    <property type="match status" value="1"/>
</dbReference>
<dbReference type="GO" id="GO:0003677">
    <property type="term" value="F:DNA binding"/>
    <property type="evidence" value="ECO:0007669"/>
    <property type="project" value="UniProtKB-KW"/>
</dbReference>
<dbReference type="GO" id="GO:0004190">
    <property type="term" value="F:aspartic-type endopeptidase activity"/>
    <property type="evidence" value="ECO:0007669"/>
    <property type="project" value="UniProtKB-KW"/>
</dbReference>
<dbReference type="GO" id="GO:0006508">
    <property type="term" value="P:proteolysis"/>
    <property type="evidence" value="ECO:0007669"/>
    <property type="project" value="UniProtKB-KW"/>
</dbReference>
<accession>A0A251TS30</accession>